<dbReference type="EMBL" id="JAVDYG010000001">
    <property type="protein sequence ID" value="MDR7363407.1"/>
    <property type="molecule type" value="Genomic_DNA"/>
</dbReference>
<dbReference type="InterPro" id="IPR037396">
    <property type="entry name" value="FMN_HAD"/>
</dbReference>
<dbReference type="PROSITE" id="PS00557">
    <property type="entry name" value="FMN_HYDROXY_ACID_DH_1"/>
    <property type="match status" value="1"/>
</dbReference>
<dbReference type="PANTHER" id="PTHR10578">
    <property type="entry name" value="S -2-HYDROXY-ACID OXIDASE-RELATED"/>
    <property type="match status" value="1"/>
</dbReference>
<feature type="domain" description="FMN hydroxy acid dehydrogenase" evidence="4">
    <location>
        <begin position="33"/>
        <end position="441"/>
    </location>
</feature>
<dbReference type="RefSeq" id="WP_310303771.1">
    <property type="nucleotide sequence ID" value="NZ_BAAAPS010000003.1"/>
</dbReference>
<organism evidence="5 6">
    <name type="scientific">Nocardioides marmoribigeumensis</name>
    <dbReference type="NCBI Taxonomy" id="433649"/>
    <lineage>
        <taxon>Bacteria</taxon>
        <taxon>Bacillati</taxon>
        <taxon>Actinomycetota</taxon>
        <taxon>Actinomycetes</taxon>
        <taxon>Propionibacteriales</taxon>
        <taxon>Nocardioidaceae</taxon>
        <taxon>Nocardioides</taxon>
    </lineage>
</organism>
<dbReference type="InterPro" id="IPR012133">
    <property type="entry name" value="Alpha-hydoxy_acid_DH_FMN"/>
</dbReference>
<dbReference type="PROSITE" id="PS51349">
    <property type="entry name" value="FMN_HYDROXY_ACID_DH_2"/>
    <property type="match status" value="1"/>
</dbReference>
<evidence type="ECO:0000313" key="6">
    <source>
        <dbReference type="Proteomes" id="UP001183648"/>
    </source>
</evidence>
<evidence type="ECO:0000256" key="2">
    <source>
        <dbReference type="ARBA" id="ARBA00023002"/>
    </source>
</evidence>
<evidence type="ECO:0000256" key="1">
    <source>
        <dbReference type="ARBA" id="ARBA00001917"/>
    </source>
</evidence>
<evidence type="ECO:0000313" key="5">
    <source>
        <dbReference type="EMBL" id="MDR7363407.1"/>
    </source>
</evidence>
<name>A0ABU2BYD3_9ACTN</name>
<dbReference type="InterPro" id="IPR000262">
    <property type="entry name" value="FMN-dep_DH"/>
</dbReference>
<comment type="similarity">
    <text evidence="3">Belongs to the FMN-dependent alpha-hydroxy acid dehydrogenase family.</text>
</comment>
<dbReference type="Pfam" id="PF01070">
    <property type="entry name" value="FMN_dh"/>
    <property type="match status" value="1"/>
</dbReference>
<accession>A0ABU2BYD3</accession>
<sequence length="441" mass="46966">MTDSPTSMSTPAVSAGPGLARQSAIYRAGIAGRKPSVPADAPTLEARAKRRMSPRAWAYIAGGAGEERTVRRNRAAFDKWQVVPRMAAGATDRDLSVELFGRRLPAPVLLAPIGACGLVRPDADLLTARASAATGTPYVFSNQGSSSMEDCAAAMDEVSPGAARWFQLYWSKDEGLVQSLLDRAAKIDAGAVVVTLDTTQLGWRPRDLNLGSLPFSRGIGIAQYTRDSRFLELVRERIARPVQGPKPDVTLAAVRSLVDILRNHPGAFLDNLRSGEARGSVETFLDVYSNPGLSWDHLATLRERTELPVLLKGVLHPDDARRAFDLGVDGIVVSNHGGRQVDNAIASLDALVAIREAIGPEPTVLLDSGVRSGADVYVARALGADAVLLGRSYVYGMALAGRQGIEDVITNVVAELDLTMGLTGVRDLAGITREMVQPATA</sequence>
<reference evidence="5 6" key="1">
    <citation type="submission" date="2023-07" db="EMBL/GenBank/DDBJ databases">
        <title>Sequencing the genomes of 1000 actinobacteria strains.</title>
        <authorList>
            <person name="Klenk H.-P."/>
        </authorList>
    </citation>
    <scope>NUCLEOTIDE SEQUENCE [LARGE SCALE GENOMIC DNA]</scope>
    <source>
        <strain evidence="5 6">DSM 19426</strain>
    </source>
</reference>
<proteinExistence type="inferred from homology"/>
<dbReference type="InterPro" id="IPR013785">
    <property type="entry name" value="Aldolase_TIM"/>
</dbReference>
<dbReference type="SUPFAM" id="SSF51395">
    <property type="entry name" value="FMN-linked oxidoreductases"/>
    <property type="match status" value="1"/>
</dbReference>
<dbReference type="InterPro" id="IPR008259">
    <property type="entry name" value="FMN_hydac_DH_AS"/>
</dbReference>
<keyword evidence="6" id="KW-1185">Reference proteome</keyword>
<dbReference type="Gene3D" id="3.20.20.70">
    <property type="entry name" value="Aldolase class I"/>
    <property type="match status" value="1"/>
</dbReference>
<evidence type="ECO:0000259" key="4">
    <source>
        <dbReference type="PROSITE" id="PS51349"/>
    </source>
</evidence>
<comment type="caution">
    <text evidence="5">The sequence shown here is derived from an EMBL/GenBank/DDBJ whole genome shotgun (WGS) entry which is preliminary data.</text>
</comment>
<evidence type="ECO:0000256" key="3">
    <source>
        <dbReference type="ARBA" id="ARBA00024042"/>
    </source>
</evidence>
<comment type="cofactor">
    <cofactor evidence="1">
        <name>FMN</name>
        <dbReference type="ChEBI" id="CHEBI:58210"/>
    </cofactor>
</comment>
<dbReference type="Proteomes" id="UP001183648">
    <property type="component" value="Unassembled WGS sequence"/>
</dbReference>
<dbReference type="PANTHER" id="PTHR10578:SF143">
    <property type="entry name" value="FMN-DEPENDENT ALPHA-HYDROXY ACID DEHYDROGENASE PB1A11.03"/>
    <property type="match status" value="1"/>
</dbReference>
<keyword evidence="2" id="KW-0560">Oxidoreductase</keyword>
<dbReference type="PIRSF" id="PIRSF000138">
    <property type="entry name" value="Al-hdrx_acd_dh"/>
    <property type="match status" value="1"/>
</dbReference>
<protein>
    <submittedName>
        <fullName evidence="5">Isopentenyl diphosphate isomerase/L-lactate dehydrogenase-like FMN-dependent dehydrogenase</fullName>
    </submittedName>
</protein>
<gene>
    <name evidence="5" type="ORF">J2S63_002960</name>
</gene>